<proteinExistence type="inferred from homology"/>
<evidence type="ECO:0000313" key="17">
    <source>
        <dbReference type="Proteomes" id="UP001239522"/>
    </source>
</evidence>
<dbReference type="PRINTS" id="PR00756">
    <property type="entry name" value="ALADIPTASE"/>
</dbReference>
<keyword evidence="17" id="KW-1185">Reference proteome</keyword>
<dbReference type="InterPro" id="IPR014782">
    <property type="entry name" value="Peptidase_M1_dom"/>
</dbReference>
<dbReference type="InterPro" id="IPR045357">
    <property type="entry name" value="Aminopeptidase_N-like_N"/>
</dbReference>
<evidence type="ECO:0000256" key="8">
    <source>
        <dbReference type="ARBA" id="ARBA00022801"/>
    </source>
</evidence>
<keyword evidence="8 16" id="KW-0378">Hydrolase</keyword>
<dbReference type="SUPFAM" id="SSF63737">
    <property type="entry name" value="Leukotriene A4 hydrolase N-terminal domain"/>
    <property type="match status" value="1"/>
</dbReference>
<dbReference type="SUPFAM" id="SSF55486">
    <property type="entry name" value="Metalloproteases ('zincins'), catalytic domain"/>
    <property type="match status" value="1"/>
</dbReference>
<evidence type="ECO:0000256" key="11">
    <source>
        <dbReference type="ARBA" id="ARBA00029811"/>
    </source>
</evidence>
<evidence type="ECO:0000313" key="16">
    <source>
        <dbReference type="EMBL" id="WLQ35331.1"/>
    </source>
</evidence>
<dbReference type="EC" id="3.4.11.2" evidence="4"/>
<evidence type="ECO:0000256" key="1">
    <source>
        <dbReference type="ARBA" id="ARBA00000098"/>
    </source>
</evidence>
<feature type="domain" description="Aminopeptidase N-like N-terminal" evidence="15">
    <location>
        <begin position="60"/>
        <end position="236"/>
    </location>
</feature>
<dbReference type="EMBL" id="CP120997">
    <property type="protein sequence ID" value="WLQ35331.1"/>
    <property type="molecule type" value="Genomic_DNA"/>
</dbReference>
<keyword evidence="16" id="KW-0031">Aminopeptidase</keyword>
<dbReference type="InterPro" id="IPR042097">
    <property type="entry name" value="Aminopeptidase_N-like_N_sf"/>
</dbReference>
<comment type="catalytic activity">
    <reaction evidence="1">
        <text>Release of an N-terminal amino acid, Xaa-|-Yaa- from a peptide, amide or arylamide. Xaa is preferably Ala, but may be most amino acids including Pro (slow action). When a terminal hydrophobic residue is followed by a prolyl residue, the two may be released as an intact Xaa-Pro dipeptide.</text>
        <dbReference type="EC" id="3.4.11.2"/>
    </reaction>
</comment>
<evidence type="ECO:0000256" key="4">
    <source>
        <dbReference type="ARBA" id="ARBA00012564"/>
    </source>
</evidence>
<dbReference type="Gene3D" id="1.10.390.10">
    <property type="entry name" value="Neutral Protease Domain 2"/>
    <property type="match status" value="1"/>
</dbReference>
<keyword evidence="13" id="KW-0732">Signal</keyword>
<dbReference type="Pfam" id="PF17900">
    <property type="entry name" value="Peptidase_M1_N"/>
    <property type="match status" value="1"/>
</dbReference>
<reference evidence="16 17" key="1">
    <citation type="submission" date="2023-03" db="EMBL/GenBank/DDBJ databases">
        <title>Isolation and description of six Streptomyces strains from soil environments, able to metabolize different microbial glucans.</title>
        <authorList>
            <person name="Widen T."/>
            <person name="Larsbrink J."/>
        </authorList>
    </citation>
    <scope>NUCLEOTIDE SEQUENCE [LARGE SCALE GENOMIC DNA]</scope>
    <source>
        <strain evidence="16 17">Mut1</strain>
    </source>
</reference>
<keyword evidence="9" id="KW-0862">Zinc</keyword>
<dbReference type="Gene3D" id="2.60.40.1730">
    <property type="entry name" value="tricorn interacting facor f3 domain"/>
    <property type="match status" value="1"/>
</dbReference>
<protein>
    <recommendedName>
        <fullName evidence="5">Aminopeptidase N</fullName>
        <ecNumber evidence="4">3.4.11.2</ecNumber>
    </recommendedName>
    <alternativeName>
        <fullName evidence="11">Alanine aminopeptidase</fullName>
    </alternativeName>
    <alternativeName>
        <fullName evidence="12">Lysyl aminopeptidase</fullName>
    </alternativeName>
</protein>
<evidence type="ECO:0000256" key="10">
    <source>
        <dbReference type="ARBA" id="ARBA00023049"/>
    </source>
</evidence>
<dbReference type="InterPro" id="IPR050344">
    <property type="entry name" value="Peptidase_M1_aminopeptidases"/>
</dbReference>
<comment type="similarity">
    <text evidence="3">Belongs to the peptidase M1 family.</text>
</comment>
<evidence type="ECO:0000256" key="6">
    <source>
        <dbReference type="ARBA" id="ARBA00022670"/>
    </source>
</evidence>
<dbReference type="PANTHER" id="PTHR11533:SF297">
    <property type="entry name" value="AMINOPEPTIDASE N"/>
    <property type="match status" value="1"/>
</dbReference>
<feature type="chain" id="PRO_5047077525" description="Aminopeptidase N" evidence="13">
    <location>
        <begin position="31"/>
        <end position="474"/>
    </location>
</feature>
<evidence type="ECO:0000256" key="2">
    <source>
        <dbReference type="ARBA" id="ARBA00001947"/>
    </source>
</evidence>
<evidence type="ECO:0000256" key="7">
    <source>
        <dbReference type="ARBA" id="ARBA00022723"/>
    </source>
</evidence>
<dbReference type="RefSeq" id="WP_306055983.1">
    <property type="nucleotide sequence ID" value="NZ_CP120997.1"/>
</dbReference>
<evidence type="ECO:0000259" key="14">
    <source>
        <dbReference type="Pfam" id="PF01433"/>
    </source>
</evidence>
<evidence type="ECO:0000256" key="3">
    <source>
        <dbReference type="ARBA" id="ARBA00010136"/>
    </source>
</evidence>
<feature type="signal peptide" evidence="13">
    <location>
        <begin position="1"/>
        <end position="30"/>
    </location>
</feature>
<evidence type="ECO:0000256" key="12">
    <source>
        <dbReference type="ARBA" id="ARBA00031533"/>
    </source>
</evidence>
<keyword evidence="10" id="KW-0482">Metalloprotease</keyword>
<evidence type="ECO:0000256" key="13">
    <source>
        <dbReference type="SAM" id="SignalP"/>
    </source>
</evidence>
<dbReference type="InterPro" id="IPR001930">
    <property type="entry name" value="Peptidase_M1"/>
</dbReference>
<feature type="domain" description="Peptidase M1 membrane alanine aminopeptidase" evidence="14">
    <location>
        <begin position="325"/>
        <end position="463"/>
    </location>
</feature>
<dbReference type="Proteomes" id="UP001239522">
    <property type="component" value="Chromosome"/>
</dbReference>
<dbReference type="Pfam" id="PF01433">
    <property type="entry name" value="Peptidase_M1"/>
    <property type="match status" value="1"/>
</dbReference>
<sequence>MDHRTPVRGAVPRVARTALPLLVLALLAPACSGGVEGKPGASGVRDPYFPKLGNGGYDVSHYAITLDVDPDEQRLRGSVEITARATQDLSSFNLDLAGLTVDSATVEGRPAAVNRAGDELTLRADAKAEDRLRRGETFRVVVRYSGSPKTITDPDGSEEGWLPTDDGAVALGEPTGSMAWFPGNHHPSDKAAYDLTVTVPKGLTAVSNGVLAGPPTTEKGRTTFRWHTAEPMASYLATLAVGRFETKTSTMAGGITVFTAVDPEVAKASARTVARVPEVVAWEAEHFGPYPFSATGAIVDREDDSGYALETQNRPFFPGPPSVGLLVHEMAHQWFGDSVTPKSWRDMWLNEGPATYAEWLWEEEKNGTPAEESFEDAYEDEDNWAFPPADPPSAAAVSDDPVYGRGAMVIHKIREAVDDDEEFFALLKGWTKAHRHGNASTADFTAYVEKETGQDLSGLWKAWLYGRSRPAADG</sequence>
<evidence type="ECO:0000256" key="5">
    <source>
        <dbReference type="ARBA" id="ARBA00015611"/>
    </source>
</evidence>
<dbReference type="CDD" id="cd09603">
    <property type="entry name" value="M1_APN_like"/>
    <property type="match status" value="1"/>
</dbReference>
<accession>A0ABY9HLA6</accession>
<dbReference type="GO" id="GO:0004177">
    <property type="term" value="F:aminopeptidase activity"/>
    <property type="evidence" value="ECO:0007669"/>
    <property type="project" value="UniProtKB-KW"/>
</dbReference>
<comment type="cofactor">
    <cofactor evidence="2">
        <name>Zn(2+)</name>
        <dbReference type="ChEBI" id="CHEBI:29105"/>
    </cofactor>
</comment>
<keyword evidence="6" id="KW-0645">Protease</keyword>
<name>A0ABY9HLA6_9ACTN</name>
<evidence type="ECO:0000259" key="15">
    <source>
        <dbReference type="Pfam" id="PF17900"/>
    </source>
</evidence>
<dbReference type="PANTHER" id="PTHR11533">
    <property type="entry name" value="PROTEASE M1 ZINC METALLOPROTEASE"/>
    <property type="match status" value="1"/>
</dbReference>
<keyword evidence="7" id="KW-0479">Metal-binding</keyword>
<gene>
    <name evidence="16" type="ORF">P8A18_18720</name>
</gene>
<dbReference type="InterPro" id="IPR027268">
    <property type="entry name" value="Peptidase_M4/M1_CTD_sf"/>
</dbReference>
<evidence type="ECO:0000256" key="9">
    <source>
        <dbReference type="ARBA" id="ARBA00022833"/>
    </source>
</evidence>
<organism evidence="16 17">
    <name type="scientific">Streptomyces castrisilvae</name>
    <dbReference type="NCBI Taxonomy" id="3033811"/>
    <lineage>
        <taxon>Bacteria</taxon>
        <taxon>Bacillati</taxon>
        <taxon>Actinomycetota</taxon>
        <taxon>Actinomycetes</taxon>
        <taxon>Kitasatosporales</taxon>
        <taxon>Streptomycetaceae</taxon>
        <taxon>Streptomyces</taxon>
    </lineage>
</organism>